<proteinExistence type="predicted"/>
<keyword evidence="3" id="KW-1185">Reference proteome</keyword>
<sequence>MTLTIVTLQFHYRGYFVSDPTLRYANGITSVEKINIDVDELHIMLFHKIALELGVENVETFGCRVNKKGIDVGFEDIDEEKRGRFEGNLGGDDPYFDSSNPDSDISKDEGGLVENDEVKNVGTSNVTAGTSAATVGTNAATSDFTNAEIGNQSSVNAGPSAIMPTNASSSGVRPVTALASVLNKTSSAPGQKRKTITALRGGATLGYKRPRRKKKKQRQLVMVSYLDQLIFLLFSLSGTTDRVLHSAILSSSTPTNIELGYKPNGLRWKERVAVTQRQLREESYRSTQGTTNTHATPSTQGTH</sequence>
<dbReference type="Proteomes" id="UP001311915">
    <property type="component" value="Unassembled WGS sequence"/>
</dbReference>
<evidence type="ECO:0000313" key="3">
    <source>
        <dbReference type="Proteomes" id="UP001311915"/>
    </source>
</evidence>
<organism evidence="2 3">
    <name type="scientific">Solanum pinnatisectum</name>
    <name type="common">tansyleaf nightshade</name>
    <dbReference type="NCBI Taxonomy" id="50273"/>
    <lineage>
        <taxon>Eukaryota</taxon>
        <taxon>Viridiplantae</taxon>
        <taxon>Streptophyta</taxon>
        <taxon>Embryophyta</taxon>
        <taxon>Tracheophyta</taxon>
        <taxon>Spermatophyta</taxon>
        <taxon>Magnoliopsida</taxon>
        <taxon>eudicotyledons</taxon>
        <taxon>Gunneridae</taxon>
        <taxon>Pentapetalae</taxon>
        <taxon>asterids</taxon>
        <taxon>lamiids</taxon>
        <taxon>Solanales</taxon>
        <taxon>Solanaceae</taxon>
        <taxon>Solanoideae</taxon>
        <taxon>Solaneae</taxon>
        <taxon>Solanum</taxon>
    </lineage>
</organism>
<feature type="compositionally biased region" description="Polar residues" evidence="1">
    <location>
        <begin position="285"/>
        <end position="303"/>
    </location>
</feature>
<feature type="region of interest" description="Disordered" evidence="1">
    <location>
        <begin position="279"/>
        <end position="303"/>
    </location>
</feature>
<accession>A0AAV9KYC8</accession>
<dbReference type="EMBL" id="JAWPEI010000008">
    <property type="protein sequence ID" value="KAK4718311.1"/>
    <property type="molecule type" value="Genomic_DNA"/>
</dbReference>
<protein>
    <submittedName>
        <fullName evidence="2">Uncharacterized protein</fullName>
    </submittedName>
</protein>
<evidence type="ECO:0000256" key="1">
    <source>
        <dbReference type="SAM" id="MobiDB-lite"/>
    </source>
</evidence>
<evidence type="ECO:0000313" key="2">
    <source>
        <dbReference type="EMBL" id="KAK4718311.1"/>
    </source>
</evidence>
<dbReference type="AlphaFoldDB" id="A0AAV9KYC8"/>
<name>A0AAV9KYC8_9SOLN</name>
<feature type="region of interest" description="Disordered" evidence="1">
    <location>
        <begin position="83"/>
        <end position="106"/>
    </location>
</feature>
<gene>
    <name evidence="2" type="ORF">R3W88_016649</name>
</gene>
<comment type="caution">
    <text evidence="2">The sequence shown here is derived from an EMBL/GenBank/DDBJ whole genome shotgun (WGS) entry which is preliminary data.</text>
</comment>
<reference evidence="2 3" key="1">
    <citation type="submission" date="2023-10" db="EMBL/GenBank/DDBJ databases">
        <title>Genome-Wide Identification Analysis in wild type Solanum Pinnatisectum Reveals Some Genes Defensing Phytophthora Infestans.</title>
        <authorList>
            <person name="Sun C."/>
        </authorList>
    </citation>
    <scope>NUCLEOTIDE SEQUENCE [LARGE SCALE GENOMIC DNA]</scope>
    <source>
        <strain evidence="2">LQN</strain>
        <tissue evidence="2">Leaf</tissue>
    </source>
</reference>